<evidence type="ECO:0000256" key="6">
    <source>
        <dbReference type="ARBA" id="ARBA00022989"/>
    </source>
</evidence>
<organism evidence="12 13">
    <name type="scientific">Xylona heveae (strain CBS 132557 / TC161)</name>
    <dbReference type="NCBI Taxonomy" id="1328760"/>
    <lineage>
        <taxon>Eukaryota</taxon>
        <taxon>Fungi</taxon>
        <taxon>Dikarya</taxon>
        <taxon>Ascomycota</taxon>
        <taxon>Pezizomycotina</taxon>
        <taxon>Xylonomycetes</taxon>
        <taxon>Xylonales</taxon>
        <taxon>Xylonaceae</taxon>
        <taxon>Xylona</taxon>
    </lineage>
</organism>
<keyword evidence="13" id="KW-1185">Reference proteome</keyword>
<feature type="transmembrane region" description="Helical" evidence="9">
    <location>
        <begin position="465"/>
        <end position="487"/>
    </location>
</feature>
<dbReference type="AlphaFoldDB" id="A0A165JL28"/>
<feature type="compositionally biased region" description="Polar residues" evidence="8">
    <location>
        <begin position="115"/>
        <end position="130"/>
    </location>
</feature>
<dbReference type="Gene3D" id="3.30.750.24">
    <property type="entry name" value="STAS domain"/>
    <property type="match status" value="1"/>
</dbReference>
<evidence type="ECO:0000256" key="8">
    <source>
        <dbReference type="SAM" id="MobiDB-lite"/>
    </source>
</evidence>
<feature type="domain" description="STAS" evidence="11">
    <location>
        <begin position="761"/>
        <end position="868"/>
    </location>
</feature>
<dbReference type="OMA" id="ENEDFWF"/>
<dbReference type="EMBL" id="KV407454">
    <property type="protein sequence ID" value="KZF26373.1"/>
    <property type="molecule type" value="Genomic_DNA"/>
</dbReference>
<dbReference type="InterPro" id="IPR000595">
    <property type="entry name" value="cNMP-bd_dom"/>
</dbReference>
<dbReference type="SMART" id="SM00100">
    <property type="entry name" value="cNMP"/>
    <property type="match status" value="1"/>
</dbReference>
<evidence type="ECO:0000313" key="13">
    <source>
        <dbReference type="Proteomes" id="UP000076632"/>
    </source>
</evidence>
<evidence type="ECO:0008006" key="14">
    <source>
        <dbReference type="Google" id="ProtNLM"/>
    </source>
</evidence>
<dbReference type="PROSITE" id="PS50801">
    <property type="entry name" value="STAS"/>
    <property type="match status" value="1"/>
</dbReference>
<dbReference type="InterPro" id="IPR011547">
    <property type="entry name" value="SLC26A/SulP_dom"/>
</dbReference>
<dbReference type="STRING" id="1328760.A0A165JL28"/>
<feature type="transmembrane region" description="Helical" evidence="9">
    <location>
        <begin position="298"/>
        <end position="322"/>
    </location>
</feature>
<feature type="domain" description="Cyclic nucleotide-binding" evidence="10">
    <location>
        <begin position="973"/>
        <end position="1070"/>
    </location>
</feature>
<dbReference type="PANTHER" id="PTHR43310:SF4">
    <property type="entry name" value="AFR304WP"/>
    <property type="match status" value="1"/>
</dbReference>
<dbReference type="GO" id="GO:0034618">
    <property type="term" value="F:arginine binding"/>
    <property type="evidence" value="ECO:0007669"/>
    <property type="project" value="EnsemblFungi"/>
</dbReference>
<dbReference type="InParanoid" id="A0A165JL28"/>
<dbReference type="PROSITE" id="PS50042">
    <property type="entry name" value="CNMP_BINDING_3"/>
    <property type="match status" value="1"/>
</dbReference>
<dbReference type="SUPFAM" id="SSF52091">
    <property type="entry name" value="SpoIIaa-like"/>
    <property type="match status" value="1"/>
</dbReference>
<dbReference type="Pfam" id="PF01740">
    <property type="entry name" value="STAS"/>
    <property type="match status" value="1"/>
</dbReference>
<feature type="transmembrane region" description="Helical" evidence="9">
    <location>
        <begin position="427"/>
        <end position="445"/>
    </location>
</feature>
<keyword evidence="3" id="KW-0926">Vacuole</keyword>
<sequence>MPGSPNESSGSSQPFSRHRSIAIPEEATLPSIPSHTNQPLVETQHGTLLPSSFNQRTPTRSFFHRSYHVAADVPPHSPLAVREQTAELASWALSDAASMQSGSSPPHHFMDEEAGSQTSDINTGHASNSEDGILTPRASNGPSQPEVDDPPSETGSPRSTSSSTHRTPKTSYLTEMLRNSPPDSKPSPRREDTKDPTPPERNVPTVEISQEPDHGIGENTPLLSKRTDPQYHASNSQNQAQDIESLTYSKQSTWSKLQTFSSRSTHRARDCLRMATSPKVWNKETIWRGGVLEVGSRLPAVILGLLMNVLDALSYGMILFPLGEPIFEDLGPDGLSIFYVSCIVSQLVYSCGGSIFKGGIGSEMIEVVPFFHKMAFTIMARVGEDDPHAVIATTILAFSVSSVLTGLVFFLMGACRLGALIGFFPRHILLGCIGGVGWFLVATGFEVSGRLPGSLEYNLPTLKFLTRANTIPLWVVPLALAIILMVAQRWIKSSLFVPIYFLAIPAIFYFFVGVIPSLHLEPLRGAGWIFEMPRAGVPFYRFYTLFDFRAVHWGALAETIPAMFALTFFGVLHVPINVPAMGISSGEDNVDLDRELIAHGISNALSGCVGSIQNYLAYTNSLLFMKTGGDSRLAGILLAIGTFGIMVIGPTIIGYIPIMVVGALIFLLGIDLMKEALYDTWGRVHRLEYFTIVVIVVTMGVWDFVIGILIGIILACVSFVVQTSRKSAIRASYSGEIAVSTVRRHVLQHRFLTKVGQQTHVVKLAGYLFFGTIVSVENRVRAMIDEKSFNEKPIRFLIFDLLHVYGIDFSAAEAFTRISRLLHTRNVKMIVSGVSQDGEMGKSLRNVGLWEKDDVEIFEDLNSALEFCENEQLKAFYHKRDDLARKHGRTNVLNVPRQPSLSFSYDTTFSSPRRQHLQQAATTTLNDLDAQAPAKWQNFKQPLPLILQTFQDLTEKNEDFWFRICPYFEKMQYPAGTILYQRGDESKGFYLLEEGILRADYDLPQGKYYESIVAGTTCGELPFFSETNRTATVVAERDCTAWRLTVAKWEELQSKQPDVARELLTIGLKLTSERMSAITSYVLTMAS</sequence>
<dbReference type="GO" id="GO:0034490">
    <property type="term" value="P:basic amino acid transmembrane import into vacuole"/>
    <property type="evidence" value="ECO:0007669"/>
    <property type="project" value="EnsemblFungi"/>
</dbReference>
<evidence type="ECO:0000259" key="11">
    <source>
        <dbReference type="PROSITE" id="PS50801"/>
    </source>
</evidence>
<feature type="compositionally biased region" description="Polar residues" evidence="8">
    <location>
        <begin position="1"/>
        <end position="15"/>
    </location>
</feature>
<dbReference type="PANTHER" id="PTHR43310">
    <property type="entry name" value="SULFATE TRANSPORTER YBAR-RELATED"/>
    <property type="match status" value="1"/>
</dbReference>
<evidence type="ECO:0000259" key="10">
    <source>
        <dbReference type="PROSITE" id="PS50042"/>
    </source>
</evidence>
<dbReference type="InterPro" id="IPR018490">
    <property type="entry name" value="cNMP-bd_dom_sf"/>
</dbReference>
<dbReference type="FunFam" id="3.30.750.24:FF:000012">
    <property type="entry name" value="Sulfate transporter family protein"/>
    <property type="match status" value="1"/>
</dbReference>
<evidence type="ECO:0000256" key="9">
    <source>
        <dbReference type="SAM" id="Phobius"/>
    </source>
</evidence>
<feature type="transmembrane region" description="Helical" evidence="9">
    <location>
        <begin position="689"/>
        <end position="721"/>
    </location>
</feature>
<gene>
    <name evidence="12" type="ORF">L228DRAFT_264776</name>
</gene>
<dbReference type="GO" id="GO:0015174">
    <property type="term" value="F:basic amino acid transmembrane transporter activity"/>
    <property type="evidence" value="ECO:0007669"/>
    <property type="project" value="EnsemblFungi"/>
</dbReference>
<dbReference type="InterPro" id="IPR036513">
    <property type="entry name" value="STAS_dom_sf"/>
</dbReference>
<evidence type="ECO:0000256" key="3">
    <source>
        <dbReference type="ARBA" id="ARBA00022554"/>
    </source>
</evidence>
<dbReference type="OrthoDB" id="409725at2759"/>
<keyword evidence="5" id="KW-0029">Amino-acid transport</keyword>
<keyword evidence="6 9" id="KW-1133">Transmembrane helix</keyword>
<dbReference type="Pfam" id="PF00027">
    <property type="entry name" value="cNMP_binding"/>
    <property type="match status" value="1"/>
</dbReference>
<evidence type="ECO:0000256" key="2">
    <source>
        <dbReference type="ARBA" id="ARBA00022448"/>
    </source>
</evidence>
<feature type="compositionally biased region" description="Low complexity" evidence="8">
    <location>
        <begin position="152"/>
        <end position="171"/>
    </location>
</feature>
<feature type="transmembrane region" description="Helical" evidence="9">
    <location>
        <begin position="334"/>
        <end position="352"/>
    </location>
</feature>
<dbReference type="Proteomes" id="UP000076632">
    <property type="component" value="Unassembled WGS sequence"/>
</dbReference>
<evidence type="ECO:0000256" key="5">
    <source>
        <dbReference type="ARBA" id="ARBA00022970"/>
    </source>
</evidence>
<feature type="region of interest" description="Disordered" evidence="8">
    <location>
        <begin position="1"/>
        <end position="58"/>
    </location>
</feature>
<dbReference type="CDD" id="cd07042">
    <property type="entry name" value="STAS_SulP_like_sulfate_transporter"/>
    <property type="match status" value="1"/>
</dbReference>
<dbReference type="SUPFAM" id="SSF51206">
    <property type="entry name" value="cAMP-binding domain-like"/>
    <property type="match status" value="1"/>
</dbReference>
<dbReference type="RefSeq" id="XP_018191928.1">
    <property type="nucleotide sequence ID" value="XM_018334611.1"/>
</dbReference>
<reference evidence="12 13" key="1">
    <citation type="journal article" date="2016" name="Fungal Biol.">
        <title>The genome of Xylona heveae provides a window into fungal endophytism.</title>
        <authorList>
            <person name="Gazis R."/>
            <person name="Kuo A."/>
            <person name="Riley R."/>
            <person name="LaButti K."/>
            <person name="Lipzen A."/>
            <person name="Lin J."/>
            <person name="Amirebrahimi M."/>
            <person name="Hesse C.N."/>
            <person name="Spatafora J.W."/>
            <person name="Henrissat B."/>
            <person name="Hainaut M."/>
            <person name="Grigoriev I.V."/>
            <person name="Hibbett D.S."/>
        </authorList>
    </citation>
    <scope>NUCLEOTIDE SEQUENCE [LARGE SCALE GENOMIC DNA]</scope>
    <source>
        <strain evidence="12 13">TC161</strain>
    </source>
</reference>
<evidence type="ECO:0000256" key="1">
    <source>
        <dbReference type="ARBA" id="ARBA00004128"/>
    </source>
</evidence>
<dbReference type="InterPro" id="IPR002645">
    <property type="entry name" value="STAS_dom"/>
</dbReference>
<keyword evidence="4 9" id="KW-0812">Transmembrane</keyword>
<feature type="region of interest" description="Disordered" evidence="8">
    <location>
        <begin position="95"/>
        <end position="241"/>
    </location>
</feature>
<keyword evidence="2" id="KW-0813">Transport</keyword>
<evidence type="ECO:0000256" key="4">
    <source>
        <dbReference type="ARBA" id="ARBA00022692"/>
    </source>
</evidence>
<accession>A0A165JL28</accession>
<dbReference type="FunFam" id="2.60.120.10:FF:000141">
    <property type="entry name" value="Sulfate transporter family protein"/>
    <property type="match status" value="1"/>
</dbReference>
<feature type="transmembrane region" description="Helical" evidence="9">
    <location>
        <begin position="636"/>
        <end position="669"/>
    </location>
</feature>
<dbReference type="Pfam" id="PF00916">
    <property type="entry name" value="Sulfate_transp"/>
    <property type="match status" value="1"/>
</dbReference>
<evidence type="ECO:0000313" key="12">
    <source>
        <dbReference type="EMBL" id="KZF26373.1"/>
    </source>
</evidence>
<dbReference type="InterPro" id="IPR014710">
    <property type="entry name" value="RmlC-like_jellyroll"/>
</dbReference>
<evidence type="ECO:0000256" key="7">
    <source>
        <dbReference type="ARBA" id="ARBA00023136"/>
    </source>
</evidence>
<proteinExistence type="predicted"/>
<comment type="subcellular location">
    <subcellularLocation>
        <location evidence="1">Vacuole membrane</location>
        <topology evidence="1">Multi-pass membrane protein</topology>
    </subcellularLocation>
</comment>
<feature type="transmembrane region" description="Helical" evidence="9">
    <location>
        <begin position="389"/>
        <end position="415"/>
    </location>
</feature>
<protein>
    <recommendedName>
        <fullName evidence="14">Sulfate transporter family protein</fullName>
    </recommendedName>
</protein>
<keyword evidence="7 9" id="KW-0472">Membrane</keyword>
<feature type="transmembrane region" description="Helical" evidence="9">
    <location>
        <begin position="499"/>
        <end position="519"/>
    </location>
</feature>
<dbReference type="GeneID" id="28899748"/>
<feature type="transmembrane region" description="Helical" evidence="9">
    <location>
        <begin position="555"/>
        <end position="576"/>
    </location>
</feature>
<dbReference type="GO" id="GO:0000329">
    <property type="term" value="C:fungal-type vacuole membrane"/>
    <property type="evidence" value="ECO:0007669"/>
    <property type="project" value="EnsemblFungi"/>
</dbReference>
<feature type="compositionally biased region" description="Polar residues" evidence="8">
    <location>
        <begin position="31"/>
        <end position="58"/>
    </location>
</feature>
<dbReference type="Gene3D" id="2.60.120.10">
    <property type="entry name" value="Jelly Rolls"/>
    <property type="match status" value="1"/>
</dbReference>
<dbReference type="CDD" id="cd00038">
    <property type="entry name" value="CAP_ED"/>
    <property type="match status" value="1"/>
</dbReference>
<dbReference type="InterPro" id="IPR052706">
    <property type="entry name" value="Membrane-Transporter-like"/>
</dbReference>
<feature type="compositionally biased region" description="Polar residues" evidence="8">
    <location>
        <begin position="232"/>
        <end position="241"/>
    </location>
</feature>
<dbReference type="FunCoup" id="A0A165JL28">
    <property type="interactions" value="7"/>
</dbReference>
<feature type="compositionally biased region" description="Basic and acidic residues" evidence="8">
    <location>
        <begin position="186"/>
        <end position="198"/>
    </location>
</feature>
<name>A0A165JL28_XYLHT</name>